<dbReference type="Proteomes" id="UP000325780">
    <property type="component" value="Unassembled WGS sequence"/>
</dbReference>
<dbReference type="InterPro" id="IPR008927">
    <property type="entry name" value="6-PGluconate_DH-like_C_sf"/>
</dbReference>
<gene>
    <name evidence="6" type="ORF">BDV25DRAFT_167735</name>
</gene>
<keyword evidence="3" id="KW-1133">Transmembrane helix</keyword>
<dbReference type="InterPro" id="IPR006108">
    <property type="entry name" value="3HC_DH_C"/>
</dbReference>
<dbReference type="Pfam" id="PF02737">
    <property type="entry name" value="3HCDH_N"/>
    <property type="match status" value="1"/>
</dbReference>
<comment type="similarity">
    <text evidence="1">Belongs to the 3-hydroxyacyl-CoA dehydrogenase family.</text>
</comment>
<sequence length="319" mass="35101">MSQSKREIKTIAVIGTGVIGASWTALFLARGLKVLVTDPAPNAETNLNTYLEAQWPTMGQTGLSEGASLSNYTFVSSLDGYFNQIDFIQENGPERVEFKRTLFAHLDEKLPSDVIIASSSSGIPSSQYASACQKHPERVLVGHPFNPPHLIPLVEVVPHPGTDRETVVPRAIEFYKSIGKKPALIEKETPGFVVNRLQAAVLMEAYSLVSRGVISAADLDTAMTSSLGLRWALNGPFLLNALAGGGSFQHFIEHLGPALKSWHDDMQKHTFKMSEQDIQDLSKSVEPMFQQADLETIQRERDDALSRIIDMKDRSSSLH</sequence>
<dbReference type="EMBL" id="ML742023">
    <property type="protein sequence ID" value="KAE8155327.1"/>
    <property type="molecule type" value="Genomic_DNA"/>
</dbReference>
<dbReference type="AlphaFoldDB" id="A0A5N6U9Q2"/>
<dbReference type="GO" id="GO:0050104">
    <property type="term" value="F:L-gulonate 3-dehydrogenase activity"/>
    <property type="evidence" value="ECO:0007669"/>
    <property type="project" value="TreeGrafter"/>
</dbReference>
<keyword evidence="3" id="KW-0812">Transmembrane</keyword>
<feature type="domain" description="3-hydroxyacyl-CoA dehydrogenase C-terminal" evidence="4">
    <location>
        <begin position="191"/>
        <end position="260"/>
    </location>
</feature>
<dbReference type="InterPro" id="IPR006180">
    <property type="entry name" value="3-OHacyl-CoA_DH_CS"/>
</dbReference>
<evidence type="ECO:0000256" key="2">
    <source>
        <dbReference type="ARBA" id="ARBA00023002"/>
    </source>
</evidence>
<dbReference type="Gene3D" id="1.10.1040.10">
    <property type="entry name" value="N-(1-d-carboxylethyl)-l-norvaline Dehydrogenase, domain 2"/>
    <property type="match status" value="1"/>
</dbReference>
<keyword evidence="2" id="KW-0560">Oxidoreductase</keyword>
<dbReference type="Gene3D" id="3.40.50.720">
    <property type="entry name" value="NAD(P)-binding Rossmann-like Domain"/>
    <property type="match status" value="1"/>
</dbReference>
<dbReference type="SUPFAM" id="SSF51735">
    <property type="entry name" value="NAD(P)-binding Rossmann-fold domains"/>
    <property type="match status" value="1"/>
</dbReference>
<feature type="domain" description="3-hydroxyacyl-CoA dehydrogenase NAD binding" evidence="5">
    <location>
        <begin position="10"/>
        <end position="187"/>
    </location>
</feature>
<evidence type="ECO:0000256" key="1">
    <source>
        <dbReference type="ARBA" id="ARBA00009463"/>
    </source>
</evidence>
<evidence type="ECO:0000313" key="7">
    <source>
        <dbReference type="Proteomes" id="UP000325780"/>
    </source>
</evidence>
<dbReference type="InterPro" id="IPR036291">
    <property type="entry name" value="NAD(P)-bd_dom_sf"/>
</dbReference>
<feature type="transmembrane region" description="Helical" evidence="3">
    <location>
        <begin position="12"/>
        <end position="32"/>
    </location>
</feature>
<dbReference type="PROSITE" id="PS00067">
    <property type="entry name" value="3HCDH"/>
    <property type="match status" value="1"/>
</dbReference>
<dbReference type="GO" id="GO:0006631">
    <property type="term" value="P:fatty acid metabolic process"/>
    <property type="evidence" value="ECO:0007669"/>
    <property type="project" value="InterPro"/>
</dbReference>
<reference evidence="6 7" key="1">
    <citation type="submission" date="2019-04" db="EMBL/GenBank/DDBJ databases">
        <title>Friends and foes A comparative genomics study of 23 Aspergillus species from section Flavi.</title>
        <authorList>
            <consortium name="DOE Joint Genome Institute"/>
            <person name="Kjaerbolling I."/>
            <person name="Vesth T."/>
            <person name="Frisvad J.C."/>
            <person name="Nybo J.L."/>
            <person name="Theobald S."/>
            <person name="Kildgaard S."/>
            <person name="Isbrandt T."/>
            <person name="Kuo A."/>
            <person name="Sato A."/>
            <person name="Lyhne E.K."/>
            <person name="Kogle M.E."/>
            <person name="Wiebenga A."/>
            <person name="Kun R.S."/>
            <person name="Lubbers R.J."/>
            <person name="Makela M.R."/>
            <person name="Barry K."/>
            <person name="Chovatia M."/>
            <person name="Clum A."/>
            <person name="Daum C."/>
            <person name="Haridas S."/>
            <person name="He G."/>
            <person name="LaButti K."/>
            <person name="Lipzen A."/>
            <person name="Mondo S."/>
            <person name="Riley R."/>
            <person name="Salamov A."/>
            <person name="Simmons B.A."/>
            <person name="Magnuson J.K."/>
            <person name="Henrissat B."/>
            <person name="Mortensen U.H."/>
            <person name="Larsen T.O."/>
            <person name="Devries R.P."/>
            <person name="Grigoriev I.V."/>
            <person name="Machida M."/>
            <person name="Baker S.E."/>
            <person name="Andersen M.R."/>
        </authorList>
    </citation>
    <scope>NUCLEOTIDE SEQUENCE [LARGE SCALE GENOMIC DNA]</scope>
    <source>
        <strain evidence="6 7">IBT 18842</strain>
    </source>
</reference>
<evidence type="ECO:0008006" key="8">
    <source>
        <dbReference type="Google" id="ProtNLM"/>
    </source>
</evidence>
<name>A0A5N6U9Q2_ASPAV</name>
<evidence type="ECO:0000259" key="4">
    <source>
        <dbReference type="Pfam" id="PF00725"/>
    </source>
</evidence>
<dbReference type="PANTHER" id="PTHR48075:SF1">
    <property type="entry name" value="LAMBDA-CRYSTALLIN HOMOLOG"/>
    <property type="match status" value="1"/>
</dbReference>
<dbReference type="SUPFAM" id="SSF48179">
    <property type="entry name" value="6-phosphogluconate dehydrogenase C-terminal domain-like"/>
    <property type="match status" value="1"/>
</dbReference>
<dbReference type="InterPro" id="IPR013328">
    <property type="entry name" value="6PGD_dom2"/>
</dbReference>
<evidence type="ECO:0000259" key="5">
    <source>
        <dbReference type="Pfam" id="PF02737"/>
    </source>
</evidence>
<keyword evidence="7" id="KW-1185">Reference proteome</keyword>
<protein>
    <recommendedName>
        <fullName evidence="8">3-hydroxyacyl-CoA dehydrogenase</fullName>
    </recommendedName>
</protein>
<proteinExistence type="inferred from homology"/>
<evidence type="ECO:0000313" key="6">
    <source>
        <dbReference type="EMBL" id="KAE8155327.1"/>
    </source>
</evidence>
<organism evidence="6 7">
    <name type="scientific">Aspergillus avenaceus</name>
    <dbReference type="NCBI Taxonomy" id="36643"/>
    <lineage>
        <taxon>Eukaryota</taxon>
        <taxon>Fungi</taxon>
        <taxon>Dikarya</taxon>
        <taxon>Ascomycota</taxon>
        <taxon>Pezizomycotina</taxon>
        <taxon>Eurotiomycetes</taxon>
        <taxon>Eurotiomycetidae</taxon>
        <taxon>Eurotiales</taxon>
        <taxon>Aspergillaceae</taxon>
        <taxon>Aspergillus</taxon>
        <taxon>Aspergillus subgen. Circumdati</taxon>
    </lineage>
</organism>
<dbReference type="PANTHER" id="PTHR48075">
    <property type="entry name" value="3-HYDROXYACYL-COA DEHYDROGENASE FAMILY PROTEIN"/>
    <property type="match status" value="1"/>
</dbReference>
<evidence type="ECO:0000256" key="3">
    <source>
        <dbReference type="SAM" id="Phobius"/>
    </source>
</evidence>
<dbReference type="GO" id="GO:0070403">
    <property type="term" value="F:NAD+ binding"/>
    <property type="evidence" value="ECO:0007669"/>
    <property type="project" value="InterPro"/>
</dbReference>
<accession>A0A5N6U9Q2</accession>
<dbReference type="Pfam" id="PF00725">
    <property type="entry name" value="3HCDH"/>
    <property type="match status" value="1"/>
</dbReference>
<keyword evidence="3" id="KW-0472">Membrane</keyword>
<dbReference type="OrthoDB" id="2021159at2759"/>
<dbReference type="InterPro" id="IPR006176">
    <property type="entry name" value="3-OHacyl-CoA_DH_NAD-bd"/>
</dbReference>